<dbReference type="Proteomes" id="UP000251186">
    <property type="component" value="Unassembled WGS sequence"/>
</dbReference>
<proteinExistence type="predicted"/>
<name>A0A2X1BFD8_BREVE</name>
<feature type="transmembrane region" description="Helical" evidence="2">
    <location>
        <begin position="218"/>
        <end position="239"/>
    </location>
</feature>
<evidence type="ECO:0000256" key="1">
    <source>
        <dbReference type="SAM" id="Coils"/>
    </source>
</evidence>
<evidence type="ECO:0000313" key="3">
    <source>
        <dbReference type="EMBL" id="SPU55108.1"/>
    </source>
</evidence>
<dbReference type="GO" id="GO:0005886">
    <property type="term" value="C:plasma membrane"/>
    <property type="evidence" value="ECO:0007669"/>
    <property type="project" value="TreeGrafter"/>
</dbReference>
<evidence type="ECO:0000313" key="4">
    <source>
        <dbReference type="Proteomes" id="UP000251186"/>
    </source>
</evidence>
<dbReference type="AlphaFoldDB" id="A0A2X1BFD8"/>
<keyword evidence="2" id="KW-0812">Transmembrane</keyword>
<protein>
    <submittedName>
        <fullName evidence="3">Vi polysaccharide export inner membrane protein VexD</fullName>
    </submittedName>
</protein>
<dbReference type="GO" id="GO:0004713">
    <property type="term" value="F:protein tyrosine kinase activity"/>
    <property type="evidence" value="ECO:0007669"/>
    <property type="project" value="TreeGrafter"/>
</dbReference>
<feature type="coiled-coil region" evidence="1">
    <location>
        <begin position="59"/>
        <end position="86"/>
    </location>
</feature>
<keyword evidence="2" id="KW-1133">Transmembrane helix</keyword>
<gene>
    <name evidence="3" type="ORF">NCTC11166_02502</name>
</gene>
<dbReference type="EMBL" id="UAQP01000014">
    <property type="protein sequence ID" value="SPU55108.1"/>
    <property type="molecule type" value="Genomic_DNA"/>
</dbReference>
<keyword evidence="2" id="KW-0472">Membrane</keyword>
<accession>A0A2X1BFD8</accession>
<sequence>MRKALKRFVVTGFDATTGISTLRVESFDAKTAQALNAAMLDGGERLVNRMNTRATDDAVRDAKRSQDEARARLSDVQAQLAAFRNREQFIDPARTATEGSTLVGNLLASLATLKAERAQLAADAPRSPQLPMLDSRIAAYENQIAAERAKIAGSSNSLASKISSYEDLSLRRELANKELAEATAGVVTAEQEARRQKLYLERIVSPSYPDKPTEPRRLIAILTVLFSTMLIYGLGWLIWAGVREHRQLG</sequence>
<reference evidence="3 4" key="1">
    <citation type="submission" date="2018-06" db="EMBL/GenBank/DDBJ databases">
        <authorList>
            <consortium name="Pathogen Informatics"/>
            <person name="Doyle S."/>
        </authorList>
    </citation>
    <scope>NUCLEOTIDE SEQUENCE [LARGE SCALE GENOMIC DNA]</scope>
    <source>
        <strain evidence="3 4">NCTC11166</strain>
    </source>
</reference>
<dbReference type="PANTHER" id="PTHR32309:SF13">
    <property type="entry name" value="FERRIC ENTEROBACTIN TRANSPORT PROTEIN FEPE"/>
    <property type="match status" value="1"/>
</dbReference>
<organism evidence="3 4">
    <name type="scientific">Brevundimonas vesicularis</name>
    <name type="common">Pseudomonas vesicularis</name>
    <dbReference type="NCBI Taxonomy" id="41276"/>
    <lineage>
        <taxon>Bacteria</taxon>
        <taxon>Pseudomonadati</taxon>
        <taxon>Pseudomonadota</taxon>
        <taxon>Alphaproteobacteria</taxon>
        <taxon>Caulobacterales</taxon>
        <taxon>Caulobacteraceae</taxon>
        <taxon>Brevundimonas</taxon>
    </lineage>
</organism>
<keyword evidence="1" id="KW-0175">Coiled coil</keyword>
<dbReference type="PANTHER" id="PTHR32309">
    <property type="entry name" value="TYROSINE-PROTEIN KINASE"/>
    <property type="match status" value="1"/>
</dbReference>
<dbReference type="InterPro" id="IPR050445">
    <property type="entry name" value="Bact_polysacc_biosynth/exp"/>
</dbReference>
<evidence type="ECO:0000256" key="2">
    <source>
        <dbReference type="SAM" id="Phobius"/>
    </source>
</evidence>